<sequence length="212" mass="24255">MKKIFLVALLTLTSLQVTAQKTKKPVTPKNEVLATVDNVSAEIIVQNKVRKLVLFVKNETKTDTLLIKQLPDAKYKPNNFSLKSFTTSDTKLYHVSWQEMILVDTKIKKETTSITENQVWNTTTGKQLFNNFHKSYYLKETQFLDKNKTASHDVEKKSSEGSEFHLLPNGDISLFSKSQQSHYVFNAANDKYEVKKAQVTSKASPKPKPKRR</sequence>
<accession>A0A365NZ93</accession>
<dbReference type="Proteomes" id="UP000253319">
    <property type="component" value="Unassembled WGS sequence"/>
</dbReference>
<keyword evidence="3" id="KW-1185">Reference proteome</keyword>
<protein>
    <recommendedName>
        <fullName evidence="4">LPS export ABC transporter periplasmic protein LptC</fullName>
    </recommendedName>
</protein>
<gene>
    <name evidence="2" type="ORF">DPN68_11715</name>
</gene>
<dbReference type="AlphaFoldDB" id="A0A365NZ93"/>
<dbReference type="OrthoDB" id="1363973at2"/>
<feature type="chain" id="PRO_5016767834" description="LPS export ABC transporter periplasmic protein LptC" evidence="1">
    <location>
        <begin position="20"/>
        <end position="212"/>
    </location>
</feature>
<keyword evidence="1" id="KW-0732">Signal</keyword>
<name>A0A365NZ93_9FLAO</name>
<evidence type="ECO:0008006" key="4">
    <source>
        <dbReference type="Google" id="ProtNLM"/>
    </source>
</evidence>
<feature type="signal peptide" evidence="1">
    <location>
        <begin position="1"/>
        <end position="19"/>
    </location>
</feature>
<dbReference type="EMBL" id="QLST01000017">
    <property type="protein sequence ID" value="RBA27540.1"/>
    <property type="molecule type" value="Genomic_DNA"/>
</dbReference>
<proteinExistence type="predicted"/>
<reference evidence="2 3" key="1">
    <citation type="submission" date="2018-06" db="EMBL/GenBank/DDBJ databases">
        <title>Flavobacterium tibetense sp. nov., isolated from a wetland YonghuCo on Tibetan Plateau.</title>
        <authorList>
            <person name="Xing P."/>
            <person name="Phurbu D."/>
            <person name="Lu H."/>
        </authorList>
    </citation>
    <scope>NUCLEOTIDE SEQUENCE [LARGE SCALE GENOMIC DNA]</scope>
    <source>
        <strain evidence="2 3">YH5</strain>
    </source>
</reference>
<dbReference type="RefSeq" id="WP_113989834.1">
    <property type="nucleotide sequence ID" value="NZ_QLST01000017.1"/>
</dbReference>
<evidence type="ECO:0000313" key="2">
    <source>
        <dbReference type="EMBL" id="RBA27540.1"/>
    </source>
</evidence>
<comment type="caution">
    <text evidence="2">The sequence shown here is derived from an EMBL/GenBank/DDBJ whole genome shotgun (WGS) entry which is preliminary data.</text>
</comment>
<organism evidence="2 3">
    <name type="scientific">Flavobacterium tibetense</name>
    <dbReference type="NCBI Taxonomy" id="2233533"/>
    <lineage>
        <taxon>Bacteria</taxon>
        <taxon>Pseudomonadati</taxon>
        <taxon>Bacteroidota</taxon>
        <taxon>Flavobacteriia</taxon>
        <taxon>Flavobacteriales</taxon>
        <taxon>Flavobacteriaceae</taxon>
        <taxon>Flavobacterium</taxon>
    </lineage>
</organism>
<evidence type="ECO:0000313" key="3">
    <source>
        <dbReference type="Proteomes" id="UP000253319"/>
    </source>
</evidence>
<evidence type="ECO:0000256" key="1">
    <source>
        <dbReference type="SAM" id="SignalP"/>
    </source>
</evidence>